<reference evidence="4 5" key="1">
    <citation type="journal article" date="2013" name="Genome Announc.">
        <title>Complete genome sequence of Simiduia agarivorans SA1(T), a marine bacterium able to degrade a variety of polysaccharides.</title>
        <authorList>
            <person name="Lin S.Y."/>
            <person name="Shieh W.Y."/>
            <person name="Chen J.S."/>
            <person name="Tang S.L."/>
        </authorList>
    </citation>
    <scope>NUCLEOTIDE SEQUENCE [LARGE SCALE GENOMIC DNA]</scope>
    <source>
        <strain evidence="5">DSM 21679 / JCM 13881 / BCRC 17597 / SA1</strain>
    </source>
</reference>
<dbReference type="EMBL" id="CP003746">
    <property type="protein sequence ID" value="AFU98880.2"/>
    <property type="molecule type" value="Genomic_DNA"/>
</dbReference>
<dbReference type="PANTHER" id="PTHR42932">
    <property type="entry name" value="GENERAL STRESS PROTEIN 20U"/>
    <property type="match status" value="1"/>
</dbReference>
<accession>K4KKW8</accession>
<proteinExistence type="inferred from homology"/>
<dbReference type="GO" id="GO:0008199">
    <property type="term" value="F:ferric iron binding"/>
    <property type="evidence" value="ECO:0007669"/>
    <property type="project" value="InterPro"/>
</dbReference>
<dbReference type="PIRSF" id="PIRSF005900">
    <property type="entry name" value="Dps"/>
    <property type="match status" value="1"/>
</dbReference>
<dbReference type="InterPro" id="IPR002177">
    <property type="entry name" value="DPS_DNA-bd"/>
</dbReference>
<protein>
    <submittedName>
        <fullName evidence="4">Ferritin DPS family DNA-binding protein</fullName>
    </submittedName>
</protein>
<dbReference type="InterPro" id="IPR012347">
    <property type="entry name" value="Ferritin-like"/>
</dbReference>
<name>K4KKW8_SIMAS</name>
<dbReference type="PROSITE" id="PS00818">
    <property type="entry name" value="DPS_1"/>
    <property type="match status" value="1"/>
</dbReference>
<dbReference type="STRING" id="1117647.M5M_08455"/>
<dbReference type="GO" id="GO:0003677">
    <property type="term" value="F:DNA binding"/>
    <property type="evidence" value="ECO:0007669"/>
    <property type="project" value="UniProtKB-KW"/>
</dbReference>
<dbReference type="eggNOG" id="COG0783">
    <property type="taxonomic scope" value="Bacteria"/>
</dbReference>
<dbReference type="Gene3D" id="1.20.1260.10">
    <property type="match status" value="1"/>
</dbReference>
<dbReference type="Proteomes" id="UP000000466">
    <property type="component" value="Chromosome"/>
</dbReference>
<evidence type="ECO:0000313" key="5">
    <source>
        <dbReference type="Proteomes" id="UP000000466"/>
    </source>
</evidence>
<keyword evidence="5" id="KW-1185">Reference proteome</keyword>
<dbReference type="AlphaFoldDB" id="K4KKW8"/>
<dbReference type="PANTHER" id="PTHR42932:SF3">
    <property type="entry name" value="DNA PROTECTION DURING STARVATION PROTEIN"/>
    <property type="match status" value="1"/>
</dbReference>
<dbReference type="SUPFAM" id="SSF47240">
    <property type="entry name" value="Ferritin-like"/>
    <property type="match status" value="1"/>
</dbReference>
<dbReference type="InterPro" id="IPR023188">
    <property type="entry name" value="DPS_DNA-bd_CS"/>
</dbReference>
<keyword evidence="4" id="KW-0238">DNA-binding</keyword>
<dbReference type="CDD" id="cd01043">
    <property type="entry name" value="DPS"/>
    <property type="match status" value="1"/>
</dbReference>
<dbReference type="Pfam" id="PF00210">
    <property type="entry name" value="Ferritin"/>
    <property type="match status" value="1"/>
</dbReference>
<evidence type="ECO:0000256" key="2">
    <source>
        <dbReference type="RuleBase" id="RU003875"/>
    </source>
</evidence>
<sequence length="169" mass="19067">MTTANLLKPRPKEQPMDNGIEDQPRVELARAMSRALADSYMLSLKTQYCHWNVVGPLFYSLHQLTEAQYQDLFSAIDDLAERIRALGAVAPGSLQAFSKLSDIQEFIDRPSAEDMVRELAQDHETCARRMRLVVDAADAAGDVKTADILTERIGQHEENVWMLRAILTH</sequence>
<dbReference type="PRINTS" id="PR01346">
    <property type="entry name" value="HELNAPAPROT"/>
</dbReference>
<dbReference type="InterPro" id="IPR009078">
    <property type="entry name" value="Ferritin-like_SF"/>
</dbReference>
<dbReference type="GO" id="GO:0016722">
    <property type="term" value="F:oxidoreductase activity, acting on metal ions"/>
    <property type="evidence" value="ECO:0007669"/>
    <property type="project" value="InterPro"/>
</dbReference>
<dbReference type="KEGG" id="saga:M5M_08455"/>
<comment type="similarity">
    <text evidence="1 2">Belongs to the Dps family.</text>
</comment>
<gene>
    <name evidence="4" type="ordered locus">M5M_08455</name>
</gene>
<dbReference type="PROSITE" id="PS00819">
    <property type="entry name" value="DPS_2"/>
    <property type="match status" value="1"/>
</dbReference>
<dbReference type="InterPro" id="IPR008331">
    <property type="entry name" value="Ferritin_DPS_dom"/>
</dbReference>
<evidence type="ECO:0000259" key="3">
    <source>
        <dbReference type="Pfam" id="PF00210"/>
    </source>
</evidence>
<dbReference type="RefSeq" id="WP_016389307.1">
    <property type="nucleotide sequence ID" value="NC_018868.3"/>
</dbReference>
<dbReference type="HOGENOM" id="CLU_098183_2_1_6"/>
<organism evidence="4 5">
    <name type="scientific">Simiduia agarivorans (strain DSM 21679 / JCM 13881 / BCRC 17597 / SA1)</name>
    <dbReference type="NCBI Taxonomy" id="1117647"/>
    <lineage>
        <taxon>Bacteria</taxon>
        <taxon>Pseudomonadati</taxon>
        <taxon>Pseudomonadota</taxon>
        <taxon>Gammaproteobacteria</taxon>
        <taxon>Cellvibrionales</taxon>
        <taxon>Cellvibrionaceae</taxon>
        <taxon>Simiduia</taxon>
    </lineage>
</organism>
<evidence type="ECO:0000256" key="1">
    <source>
        <dbReference type="ARBA" id="ARBA00009497"/>
    </source>
</evidence>
<feature type="domain" description="Ferritin/DPS" evidence="3">
    <location>
        <begin position="31"/>
        <end position="168"/>
    </location>
</feature>
<evidence type="ECO:0000313" key="4">
    <source>
        <dbReference type="EMBL" id="AFU98880.2"/>
    </source>
</evidence>